<proteinExistence type="predicted"/>
<keyword evidence="4" id="KW-1185">Reference proteome</keyword>
<feature type="compositionally biased region" description="Polar residues" evidence="1">
    <location>
        <begin position="276"/>
        <end position="285"/>
    </location>
</feature>
<dbReference type="InterPro" id="IPR011009">
    <property type="entry name" value="Kinase-like_dom_sf"/>
</dbReference>
<feature type="compositionally biased region" description="Pro residues" evidence="1">
    <location>
        <begin position="313"/>
        <end position="329"/>
    </location>
</feature>
<dbReference type="InterPro" id="IPR008271">
    <property type="entry name" value="Ser/Thr_kinase_AS"/>
</dbReference>
<feature type="compositionally biased region" description="Low complexity" evidence="1">
    <location>
        <begin position="1"/>
        <end position="16"/>
    </location>
</feature>
<dbReference type="SUPFAM" id="SSF56112">
    <property type="entry name" value="Protein kinase-like (PK-like)"/>
    <property type="match status" value="1"/>
</dbReference>
<reference evidence="3 4" key="1">
    <citation type="submission" date="2023-12" db="EMBL/GenBank/DDBJ databases">
        <title>Blastococcus brunescens sp. nov., an actonobacterium isolated from sandstone collected in sahara desert.</title>
        <authorList>
            <person name="Gtari M."/>
            <person name="Ghodhbane F."/>
        </authorList>
    </citation>
    <scope>NUCLEOTIDE SEQUENCE [LARGE SCALE GENOMIC DNA]</scope>
    <source>
        <strain evidence="3 4">BMG 8361</strain>
    </source>
</reference>
<organism evidence="3 4">
    <name type="scientific">Blastococcus brunescens</name>
    <dbReference type="NCBI Taxonomy" id="1564165"/>
    <lineage>
        <taxon>Bacteria</taxon>
        <taxon>Bacillati</taxon>
        <taxon>Actinomycetota</taxon>
        <taxon>Actinomycetes</taxon>
        <taxon>Geodermatophilales</taxon>
        <taxon>Geodermatophilaceae</taxon>
        <taxon>Blastococcus</taxon>
    </lineage>
</organism>
<evidence type="ECO:0000256" key="1">
    <source>
        <dbReference type="SAM" id="MobiDB-lite"/>
    </source>
</evidence>
<accession>A0ABZ1AV30</accession>
<dbReference type="InterPro" id="IPR000719">
    <property type="entry name" value="Prot_kinase_dom"/>
</dbReference>
<protein>
    <submittedName>
        <fullName evidence="3">Protein kinase</fullName>
    </submittedName>
</protein>
<dbReference type="EMBL" id="CP141261">
    <property type="protein sequence ID" value="WRL62430.1"/>
    <property type="molecule type" value="Genomic_DNA"/>
</dbReference>
<sequence length="357" mass="38172">MPRTRWSAASSSSHAGGRSDRRSARAGLAGSSRPPRTTGHRRPSSWSGRRPAHPASSSSSRGRRRPQHRPRAGLRETADAYVIVMPLAEESLQDRLDAAGGPLPLEDALAVLTDVATALADLDGRVVHRDLKPANVLLVDGAWCLADFGISRYADATTAPDTRRMAMSPPYAAPERWRAARATAAADVYAVGVMAFQLLSGDLPFPGPGWEDFHDQHLHAEPPALATASPGWPRSSRSACTRPPRPGRCRRTCSPGCRRPRRAPRRPAWQPWPGPTSATPSSVGLTRSPHRARRRSKSAVASSPTRLAGHSSGPPPRCSRPSPTSPPAPSSGVAPRVGAWNSTGCRSGCPRRSRSTM</sequence>
<dbReference type="PANTHER" id="PTHR24359:SF1">
    <property type="entry name" value="INHIBITOR OF NUCLEAR FACTOR KAPPA-B KINASE EPSILON SUBUNIT HOMOLOG 1-RELATED"/>
    <property type="match status" value="1"/>
</dbReference>
<dbReference type="Gene3D" id="1.10.510.10">
    <property type="entry name" value="Transferase(Phosphotransferase) domain 1"/>
    <property type="match status" value="1"/>
</dbReference>
<evidence type="ECO:0000313" key="4">
    <source>
        <dbReference type="Proteomes" id="UP001324287"/>
    </source>
</evidence>
<dbReference type="Pfam" id="PF00069">
    <property type="entry name" value="Pkinase"/>
    <property type="match status" value="1"/>
</dbReference>
<dbReference type="PANTHER" id="PTHR24359">
    <property type="entry name" value="SERINE/THREONINE-PROTEIN KINASE SBK1"/>
    <property type="match status" value="1"/>
</dbReference>
<gene>
    <name evidence="3" type="ORF">U6N30_20730</name>
</gene>
<dbReference type="RefSeq" id="WP_324273784.1">
    <property type="nucleotide sequence ID" value="NZ_CP141261.1"/>
</dbReference>
<dbReference type="GO" id="GO:0016301">
    <property type="term" value="F:kinase activity"/>
    <property type="evidence" value="ECO:0007669"/>
    <property type="project" value="UniProtKB-KW"/>
</dbReference>
<feature type="compositionally biased region" description="Basic residues" evidence="1">
    <location>
        <begin position="61"/>
        <end position="72"/>
    </location>
</feature>
<name>A0ABZ1AV30_9ACTN</name>
<feature type="compositionally biased region" description="Basic residues" evidence="1">
    <location>
        <begin position="288"/>
        <end position="297"/>
    </location>
</feature>
<dbReference type="PROSITE" id="PS50011">
    <property type="entry name" value="PROTEIN_KINASE_DOM"/>
    <property type="match status" value="1"/>
</dbReference>
<feature type="region of interest" description="Disordered" evidence="1">
    <location>
        <begin position="1"/>
        <end position="75"/>
    </location>
</feature>
<feature type="region of interest" description="Disordered" evidence="1">
    <location>
        <begin position="223"/>
        <end position="357"/>
    </location>
</feature>
<keyword evidence="3" id="KW-0418">Kinase</keyword>
<dbReference type="SMART" id="SM00220">
    <property type="entry name" value="S_TKc"/>
    <property type="match status" value="1"/>
</dbReference>
<feature type="compositionally biased region" description="Low complexity" evidence="1">
    <location>
        <begin position="330"/>
        <end position="348"/>
    </location>
</feature>
<dbReference type="PROSITE" id="PS00108">
    <property type="entry name" value="PROTEIN_KINASE_ST"/>
    <property type="match status" value="1"/>
</dbReference>
<feature type="domain" description="Protein kinase" evidence="2">
    <location>
        <begin position="1"/>
        <end position="357"/>
    </location>
</feature>
<evidence type="ECO:0000259" key="2">
    <source>
        <dbReference type="PROSITE" id="PS50011"/>
    </source>
</evidence>
<dbReference type="Proteomes" id="UP001324287">
    <property type="component" value="Chromosome"/>
</dbReference>
<feature type="compositionally biased region" description="Low complexity" evidence="1">
    <location>
        <begin position="47"/>
        <end position="60"/>
    </location>
</feature>
<keyword evidence="3" id="KW-0808">Transferase</keyword>
<evidence type="ECO:0000313" key="3">
    <source>
        <dbReference type="EMBL" id="WRL62430.1"/>
    </source>
</evidence>